<dbReference type="PANTHER" id="PTHR35814:SF1">
    <property type="entry name" value="GLUTATHIONE S-TRANSFERASE-RELATED"/>
    <property type="match status" value="1"/>
</dbReference>
<dbReference type="RefSeq" id="WP_021697426.1">
    <property type="nucleotide sequence ID" value="NZ_BATC01000024.1"/>
</dbReference>
<evidence type="ECO:0000313" key="6">
    <source>
        <dbReference type="EMBL" id="GAD59331.1"/>
    </source>
</evidence>
<evidence type="ECO:0000256" key="2">
    <source>
        <dbReference type="ARBA" id="ARBA00022692"/>
    </source>
</evidence>
<protein>
    <submittedName>
        <fullName evidence="6">Probable membrane protein STY2112</fullName>
    </submittedName>
</protein>
<evidence type="ECO:0000313" key="7">
    <source>
        <dbReference type="Proteomes" id="UP000016569"/>
    </source>
</evidence>
<dbReference type="SUPFAM" id="SSF161084">
    <property type="entry name" value="MAPEG domain-like"/>
    <property type="match status" value="1"/>
</dbReference>
<dbReference type="PANTHER" id="PTHR35814">
    <property type="match status" value="1"/>
</dbReference>
<gene>
    <name evidence="6" type="ORF">MBEBAB_1581</name>
</gene>
<feature type="transmembrane region" description="Helical" evidence="5">
    <location>
        <begin position="115"/>
        <end position="137"/>
    </location>
</feature>
<dbReference type="OrthoDB" id="7630838at2"/>
<dbReference type="AlphaFoldDB" id="A0A8E0NBJ2"/>
<evidence type="ECO:0000256" key="3">
    <source>
        <dbReference type="ARBA" id="ARBA00022989"/>
    </source>
</evidence>
<comment type="subcellular location">
    <subcellularLocation>
        <location evidence="1">Membrane</location>
    </subcellularLocation>
</comment>
<feature type="transmembrane region" description="Helical" evidence="5">
    <location>
        <begin position="73"/>
        <end position="95"/>
    </location>
</feature>
<dbReference type="InterPro" id="IPR023352">
    <property type="entry name" value="MAPEG-like_dom_sf"/>
</dbReference>
<dbReference type="Gene3D" id="1.20.120.550">
    <property type="entry name" value="Membrane associated eicosanoid/glutathione metabolism-like domain"/>
    <property type="match status" value="1"/>
</dbReference>
<evidence type="ECO:0000256" key="5">
    <source>
        <dbReference type="SAM" id="Phobius"/>
    </source>
</evidence>
<organism evidence="6 7">
    <name type="scientific">Brevundimonas abyssalis TAR-001</name>
    <dbReference type="NCBI Taxonomy" id="1391729"/>
    <lineage>
        <taxon>Bacteria</taxon>
        <taxon>Pseudomonadati</taxon>
        <taxon>Pseudomonadota</taxon>
        <taxon>Alphaproteobacteria</taxon>
        <taxon>Caulobacterales</taxon>
        <taxon>Caulobacteraceae</taxon>
        <taxon>Brevundimonas</taxon>
    </lineage>
</organism>
<keyword evidence="7" id="KW-1185">Reference proteome</keyword>
<dbReference type="Proteomes" id="UP000016569">
    <property type="component" value="Unassembled WGS sequence"/>
</dbReference>
<sequence>MDLFTAAVQDSARAAALWGGLLILLLITLSGLVVRQRQRLRIGYGDGESPELMGASRAFGNAAEYAPAAMGGLALMALVGVTPWLIHVVGAMFLLGRLVHAFGLSRSVGATRARVIGMMLTYVPLLVLAVVLIAYAVP</sequence>
<feature type="transmembrane region" description="Helical" evidence="5">
    <location>
        <begin position="15"/>
        <end position="34"/>
    </location>
</feature>
<keyword evidence="4 5" id="KW-0472">Membrane</keyword>
<name>A0A8E0NBJ2_9CAUL</name>
<dbReference type="InterPro" id="IPR001129">
    <property type="entry name" value="Membr-assoc_MAPEG"/>
</dbReference>
<keyword evidence="3 5" id="KW-1133">Transmembrane helix</keyword>
<evidence type="ECO:0000256" key="1">
    <source>
        <dbReference type="ARBA" id="ARBA00004370"/>
    </source>
</evidence>
<reference evidence="7" key="1">
    <citation type="journal article" date="2013" name="Genome Announc.">
        <title>Draft Genome Sequence of the Dimorphic Prosthecate Bacterium Brevundimonas abyssalis TAR-001T.</title>
        <authorList>
            <person name="Tsubouchi T."/>
            <person name="Nishi S."/>
            <person name="Usui K."/>
            <person name="Shimane Y."/>
            <person name="Takaki Y."/>
            <person name="Maruyama T."/>
            <person name="Hatada Y."/>
        </authorList>
    </citation>
    <scope>NUCLEOTIDE SEQUENCE [LARGE SCALE GENOMIC DNA]</scope>
    <source>
        <strain evidence="7">TAR-001</strain>
    </source>
</reference>
<evidence type="ECO:0000256" key="4">
    <source>
        <dbReference type="ARBA" id="ARBA00023136"/>
    </source>
</evidence>
<accession>A0A8E0NBJ2</accession>
<comment type="caution">
    <text evidence="6">The sequence shown here is derived from an EMBL/GenBank/DDBJ whole genome shotgun (WGS) entry which is preliminary data.</text>
</comment>
<dbReference type="GO" id="GO:0016020">
    <property type="term" value="C:membrane"/>
    <property type="evidence" value="ECO:0007669"/>
    <property type="project" value="UniProtKB-SubCell"/>
</dbReference>
<dbReference type="Pfam" id="PF01124">
    <property type="entry name" value="MAPEG"/>
    <property type="match status" value="1"/>
</dbReference>
<proteinExistence type="predicted"/>
<keyword evidence="2 5" id="KW-0812">Transmembrane</keyword>
<dbReference type="EMBL" id="BATC01000024">
    <property type="protein sequence ID" value="GAD59331.1"/>
    <property type="molecule type" value="Genomic_DNA"/>
</dbReference>